<gene>
    <name evidence="1" type="ORF">SD10_01650</name>
</gene>
<accession>A0A0E3V517</accession>
<organism evidence="1 2">
    <name type="scientific">Spirosoma radiotolerans</name>
    <dbReference type="NCBI Taxonomy" id="1379870"/>
    <lineage>
        <taxon>Bacteria</taxon>
        <taxon>Pseudomonadati</taxon>
        <taxon>Bacteroidota</taxon>
        <taxon>Cytophagia</taxon>
        <taxon>Cytophagales</taxon>
        <taxon>Cytophagaceae</taxon>
        <taxon>Spirosoma</taxon>
    </lineage>
</organism>
<evidence type="ECO:0000313" key="1">
    <source>
        <dbReference type="EMBL" id="AKD53797.1"/>
    </source>
</evidence>
<dbReference type="PATRIC" id="fig|1379870.5.peg.362"/>
<dbReference type="KEGG" id="srd:SD10_01650"/>
<name>A0A0E3V517_9BACT</name>
<dbReference type="STRING" id="1379870.SD10_01650"/>
<dbReference type="AlphaFoldDB" id="A0A0E3V517"/>
<sequence length="109" mass="12900">MLDNGFSPLDKTLVSPFAADVLVDFLHKYDSLENKYDLLESEHIFMIDSVIIDLLRYYKGIKPDSINYDEIIYNLKEPNRYDFLIRSLNDDNTKLNFILREAILNYNRS</sequence>
<dbReference type="HOGENOM" id="CLU_2182298_0_0_10"/>
<dbReference type="Proteomes" id="UP000033054">
    <property type="component" value="Chromosome"/>
</dbReference>
<reference evidence="1 2" key="1">
    <citation type="journal article" date="2014" name="Curr. Microbiol.">
        <title>Spirosoma radiotolerans sp. nov., a gamma-radiation-resistant bacterium isolated from gamma ray-irradiated soil.</title>
        <authorList>
            <person name="Lee J.J."/>
            <person name="Srinivasan S."/>
            <person name="Lim S."/>
            <person name="Joe M."/>
            <person name="Im S."/>
            <person name="Bae S.I."/>
            <person name="Park K.R."/>
            <person name="Han J.H."/>
            <person name="Park S.H."/>
            <person name="Joo B.M."/>
            <person name="Park S.J."/>
            <person name="Kim M.K."/>
        </authorList>
    </citation>
    <scope>NUCLEOTIDE SEQUENCE [LARGE SCALE GENOMIC DNA]</scope>
    <source>
        <strain evidence="1 2">DG5A</strain>
    </source>
</reference>
<keyword evidence="2" id="KW-1185">Reference proteome</keyword>
<evidence type="ECO:0000313" key="2">
    <source>
        <dbReference type="Proteomes" id="UP000033054"/>
    </source>
</evidence>
<protein>
    <submittedName>
        <fullName evidence="1">Uncharacterized protein</fullName>
    </submittedName>
</protein>
<proteinExistence type="predicted"/>
<dbReference type="RefSeq" id="WP_046375389.1">
    <property type="nucleotide sequence ID" value="NZ_CP010429.1"/>
</dbReference>
<dbReference type="EMBL" id="CP010429">
    <property type="protein sequence ID" value="AKD53797.1"/>
    <property type="molecule type" value="Genomic_DNA"/>
</dbReference>